<accession>A0AAN8WVM8</accession>
<protein>
    <submittedName>
        <fullName evidence="1">Uncharacterized protein</fullName>
    </submittedName>
</protein>
<proteinExistence type="predicted"/>
<dbReference type="EMBL" id="JAXCGZ010017376">
    <property type="protein sequence ID" value="KAK7068204.1"/>
    <property type="molecule type" value="Genomic_DNA"/>
</dbReference>
<evidence type="ECO:0000313" key="2">
    <source>
        <dbReference type="Proteomes" id="UP001381693"/>
    </source>
</evidence>
<organism evidence="1 2">
    <name type="scientific">Halocaridina rubra</name>
    <name type="common">Hawaiian red shrimp</name>
    <dbReference type="NCBI Taxonomy" id="373956"/>
    <lineage>
        <taxon>Eukaryota</taxon>
        <taxon>Metazoa</taxon>
        <taxon>Ecdysozoa</taxon>
        <taxon>Arthropoda</taxon>
        <taxon>Crustacea</taxon>
        <taxon>Multicrustacea</taxon>
        <taxon>Malacostraca</taxon>
        <taxon>Eumalacostraca</taxon>
        <taxon>Eucarida</taxon>
        <taxon>Decapoda</taxon>
        <taxon>Pleocyemata</taxon>
        <taxon>Caridea</taxon>
        <taxon>Atyoidea</taxon>
        <taxon>Atyidae</taxon>
        <taxon>Halocaridina</taxon>
    </lineage>
</organism>
<comment type="caution">
    <text evidence="1">The sequence shown here is derived from an EMBL/GenBank/DDBJ whole genome shotgun (WGS) entry which is preliminary data.</text>
</comment>
<reference evidence="1 2" key="1">
    <citation type="submission" date="2023-11" db="EMBL/GenBank/DDBJ databases">
        <title>Halocaridina rubra genome assembly.</title>
        <authorList>
            <person name="Smith C."/>
        </authorList>
    </citation>
    <scope>NUCLEOTIDE SEQUENCE [LARGE SCALE GENOMIC DNA]</scope>
    <source>
        <strain evidence="1">EP-1</strain>
        <tissue evidence="1">Whole</tissue>
    </source>
</reference>
<sequence>MFERLLQFLVELAIQLWQHLPLSNTALSDICSFFDPGEIIRESNISVANITAKIPGIVREEDEQKLDDEW</sequence>
<dbReference type="AlphaFoldDB" id="A0AAN8WVM8"/>
<evidence type="ECO:0000313" key="1">
    <source>
        <dbReference type="EMBL" id="KAK7068204.1"/>
    </source>
</evidence>
<keyword evidence="2" id="KW-1185">Reference proteome</keyword>
<feature type="non-terminal residue" evidence="1">
    <location>
        <position position="70"/>
    </location>
</feature>
<name>A0AAN8WVM8_HALRR</name>
<gene>
    <name evidence="1" type="ORF">SK128_028115</name>
</gene>
<dbReference type="Proteomes" id="UP001381693">
    <property type="component" value="Unassembled WGS sequence"/>
</dbReference>